<dbReference type="Pfam" id="PF00441">
    <property type="entry name" value="Acyl-CoA_dh_1"/>
    <property type="match status" value="1"/>
</dbReference>
<keyword evidence="3 6" id="KW-0285">Flavoprotein</keyword>
<evidence type="ECO:0000256" key="5">
    <source>
        <dbReference type="ARBA" id="ARBA00023002"/>
    </source>
</evidence>
<dbReference type="Pfam" id="PF02771">
    <property type="entry name" value="Acyl-CoA_dh_N"/>
    <property type="match status" value="1"/>
</dbReference>
<dbReference type="FunFam" id="2.40.110.10:FF:000015">
    <property type="entry name" value="Acyl-CoA dehydrogenase"/>
    <property type="match status" value="1"/>
</dbReference>
<name>A0AAE3LSS7_9RHOB</name>
<dbReference type="PANTHER" id="PTHR43884:SF25">
    <property type="entry name" value="ACYL-COA DEHYDROGENASE YDBM-RELATED"/>
    <property type="match status" value="1"/>
</dbReference>
<dbReference type="PROSITE" id="PS00073">
    <property type="entry name" value="ACYL_COA_DH_2"/>
    <property type="match status" value="1"/>
</dbReference>
<dbReference type="AlphaFoldDB" id="A0AAE3LSS7"/>
<dbReference type="InterPro" id="IPR037069">
    <property type="entry name" value="AcylCoA_DH/ox_N_sf"/>
</dbReference>
<dbReference type="Pfam" id="PF02770">
    <property type="entry name" value="Acyl-CoA_dh_M"/>
    <property type="match status" value="1"/>
</dbReference>
<evidence type="ECO:0000259" key="9">
    <source>
        <dbReference type="Pfam" id="PF02771"/>
    </source>
</evidence>
<dbReference type="InterPro" id="IPR013786">
    <property type="entry name" value="AcylCoA_DH/ox_N"/>
</dbReference>
<sequence length="559" mass="60785">MPHDGQDMFNQAATPVLPNLLSLTAESIVAVDALLAEAKENLRKKLSKDGRIDAALLEEHQYAAHALSWFATYQLALTQLHHWAEKLVADNGFTEIEQLILQIGFGEYLCQIAGGIPMSQGETARLQDIGISPSALSAPAVERLMAQGNSSAARTQLVELMQANHGHATFGATALDEDLEMIRDQFRRFADERVAPNAHEWHLKDELIPMAIIEEMAELGVFGLTIPEEYGGFGLSKASMCVVSEELSRGYIGVGSLGTRSEIAAELILCGGTEEQKQSWLPRIASGETLPTAVFTEPNTGSDLGSLRTRAIREGETYSITGNKTWITHAARTNVMTLLARTDPDNGDHKGLSMFLAEKEPATETEDFPSAGMTGGEIEVLGYRGMKEYELAFDGFKVDAENLLGGEEGKGFKQLMQTFESARIQTAARAIGVAQNALEVGMQYAIDRKQFGKSLINFPRVGGKLAMMAVEIMIARQLSYHAAAEKDNDRRCDLEAGMAKLLGARVAWAAADNALQIHGGNGFALEYQISRILCDARILNIFEGAAEIQAQVIARRLLG</sequence>
<dbReference type="InterPro" id="IPR006091">
    <property type="entry name" value="Acyl-CoA_Oxase/DH_mid-dom"/>
</dbReference>
<evidence type="ECO:0000256" key="3">
    <source>
        <dbReference type="ARBA" id="ARBA00022630"/>
    </source>
</evidence>
<evidence type="ECO:0000256" key="4">
    <source>
        <dbReference type="ARBA" id="ARBA00022827"/>
    </source>
</evidence>
<dbReference type="PANTHER" id="PTHR43884">
    <property type="entry name" value="ACYL-COA DEHYDROGENASE"/>
    <property type="match status" value="1"/>
</dbReference>
<dbReference type="GO" id="GO:0050660">
    <property type="term" value="F:flavin adenine dinucleotide binding"/>
    <property type="evidence" value="ECO:0007669"/>
    <property type="project" value="InterPro"/>
</dbReference>
<organism evidence="10 11">
    <name type="scientific">Halocynthiibacter halioticoli</name>
    <dbReference type="NCBI Taxonomy" id="2986804"/>
    <lineage>
        <taxon>Bacteria</taxon>
        <taxon>Pseudomonadati</taxon>
        <taxon>Pseudomonadota</taxon>
        <taxon>Alphaproteobacteria</taxon>
        <taxon>Rhodobacterales</taxon>
        <taxon>Paracoccaceae</taxon>
        <taxon>Halocynthiibacter</taxon>
    </lineage>
</organism>
<evidence type="ECO:0000256" key="2">
    <source>
        <dbReference type="ARBA" id="ARBA00009347"/>
    </source>
</evidence>
<evidence type="ECO:0000259" key="8">
    <source>
        <dbReference type="Pfam" id="PF02770"/>
    </source>
</evidence>
<accession>A0AAE3LSS7</accession>
<evidence type="ECO:0000259" key="7">
    <source>
        <dbReference type="Pfam" id="PF00441"/>
    </source>
</evidence>
<comment type="cofactor">
    <cofactor evidence="1 6">
        <name>FAD</name>
        <dbReference type="ChEBI" id="CHEBI:57692"/>
    </cofactor>
</comment>
<evidence type="ECO:0000313" key="10">
    <source>
        <dbReference type="EMBL" id="MCV6825899.1"/>
    </source>
</evidence>
<gene>
    <name evidence="10" type="ORF">OH136_15155</name>
</gene>
<evidence type="ECO:0000256" key="1">
    <source>
        <dbReference type="ARBA" id="ARBA00001974"/>
    </source>
</evidence>
<dbReference type="Gene3D" id="2.40.110.10">
    <property type="entry name" value="Butyryl-CoA Dehydrogenase, subunit A, domain 2"/>
    <property type="match status" value="1"/>
</dbReference>
<feature type="domain" description="Acyl-CoA oxidase/dehydrogenase middle" evidence="8">
    <location>
        <begin position="294"/>
        <end position="394"/>
    </location>
</feature>
<dbReference type="InterPro" id="IPR006089">
    <property type="entry name" value="Acyl-CoA_DH_CS"/>
</dbReference>
<protein>
    <submittedName>
        <fullName evidence="10">Acyl-CoA/acyl-ACP dehydrogenase</fullName>
    </submittedName>
</protein>
<feature type="domain" description="Acyl-CoA dehydrogenase/oxidase N-terminal" evidence="9">
    <location>
        <begin position="177"/>
        <end position="288"/>
    </location>
</feature>
<dbReference type="Proteomes" id="UP001208041">
    <property type="component" value="Unassembled WGS sequence"/>
</dbReference>
<dbReference type="Gene3D" id="1.10.540.10">
    <property type="entry name" value="Acyl-CoA dehydrogenase/oxidase, N-terminal domain"/>
    <property type="match status" value="1"/>
</dbReference>
<keyword evidence="11" id="KW-1185">Reference proteome</keyword>
<dbReference type="InterPro" id="IPR009100">
    <property type="entry name" value="AcylCoA_DH/oxidase_NM_dom_sf"/>
</dbReference>
<dbReference type="EMBL" id="JAOYFC010000004">
    <property type="protein sequence ID" value="MCV6825899.1"/>
    <property type="molecule type" value="Genomic_DNA"/>
</dbReference>
<proteinExistence type="inferred from homology"/>
<dbReference type="FunFam" id="1.10.540.10:FF:000026">
    <property type="entry name" value="Acyl-CoA dehydrogenase medium chain"/>
    <property type="match status" value="1"/>
</dbReference>
<dbReference type="InterPro" id="IPR046373">
    <property type="entry name" value="Acyl-CoA_Oxase/DH_mid-dom_sf"/>
</dbReference>
<keyword evidence="5 6" id="KW-0560">Oxidoreductase</keyword>
<evidence type="ECO:0000256" key="6">
    <source>
        <dbReference type="RuleBase" id="RU362125"/>
    </source>
</evidence>
<feature type="domain" description="Acyl-CoA dehydrogenase/oxidase C-terminal" evidence="7">
    <location>
        <begin position="409"/>
        <end position="558"/>
    </location>
</feature>
<reference evidence="10" key="1">
    <citation type="submission" date="2022-10" db="EMBL/GenBank/DDBJ databases">
        <authorList>
            <person name="Yue Y."/>
        </authorList>
    </citation>
    <scope>NUCLEOTIDE SEQUENCE</scope>
    <source>
        <strain evidence="10">Z654</strain>
    </source>
</reference>
<keyword evidence="4 6" id="KW-0274">FAD</keyword>
<dbReference type="InterPro" id="IPR036250">
    <property type="entry name" value="AcylCo_DH-like_C"/>
</dbReference>
<comment type="similarity">
    <text evidence="2 6">Belongs to the acyl-CoA dehydrogenase family.</text>
</comment>
<dbReference type="FunFam" id="1.20.140.10:FF:000001">
    <property type="entry name" value="Acyl-CoA dehydrogenase"/>
    <property type="match status" value="1"/>
</dbReference>
<dbReference type="Gene3D" id="1.20.140.10">
    <property type="entry name" value="Butyryl-CoA Dehydrogenase, subunit A, domain 3"/>
    <property type="match status" value="1"/>
</dbReference>
<comment type="caution">
    <text evidence="10">The sequence shown here is derived from an EMBL/GenBank/DDBJ whole genome shotgun (WGS) entry which is preliminary data.</text>
</comment>
<dbReference type="InterPro" id="IPR009075">
    <property type="entry name" value="AcylCo_DH/oxidase_C"/>
</dbReference>
<evidence type="ECO:0000313" key="11">
    <source>
        <dbReference type="Proteomes" id="UP001208041"/>
    </source>
</evidence>
<dbReference type="GO" id="GO:0003995">
    <property type="term" value="F:acyl-CoA dehydrogenase activity"/>
    <property type="evidence" value="ECO:0007669"/>
    <property type="project" value="InterPro"/>
</dbReference>
<dbReference type="RefSeq" id="WP_263954863.1">
    <property type="nucleotide sequence ID" value="NZ_JAOYFC010000004.1"/>
</dbReference>
<dbReference type="SUPFAM" id="SSF47203">
    <property type="entry name" value="Acyl-CoA dehydrogenase C-terminal domain-like"/>
    <property type="match status" value="1"/>
</dbReference>
<dbReference type="SUPFAM" id="SSF56645">
    <property type="entry name" value="Acyl-CoA dehydrogenase NM domain-like"/>
    <property type="match status" value="1"/>
</dbReference>